<evidence type="ECO:0000259" key="8">
    <source>
        <dbReference type="PROSITE" id="PS50119"/>
    </source>
</evidence>
<keyword evidence="10" id="KW-1185">Reference proteome</keyword>
<dbReference type="InterPro" id="IPR000315">
    <property type="entry name" value="Znf_B-box"/>
</dbReference>
<comment type="caution">
    <text evidence="9">The sequence shown here is derived from an EMBL/GenBank/DDBJ whole genome shotgun (WGS) entry which is preliminary data.</text>
</comment>
<gene>
    <name evidence="9" type="ORF">FSP39_011127</name>
</gene>
<evidence type="ECO:0000256" key="5">
    <source>
        <dbReference type="SAM" id="Coils"/>
    </source>
</evidence>
<evidence type="ECO:0000256" key="3">
    <source>
        <dbReference type="ARBA" id="ARBA00022833"/>
    </source>
</evidence>
<dbReference type="PROSITE" id="PS50119">
    <property type="entry name" value="ZF_BBOX"/>
    <property type="match status" value="2"/>
</dbReference>
<reference evidence="9" key="1">
    <citation type="submission" date="2019-08" db="EMBL/GenBank/DDBJ databases">
        <title>The improved chromosome-level genome for the pearl oyster Pinctada fucata martensii using PacBio sequencing and Hi-C.</title>
        <authorList>
            <person name="Zheng Z."/>
        </authorList>
    </citation>
    <scope>NUCLEOTIDE SEQUENCE</scope>
    <source>
        <strain evidence="9">ZZ-2019</strain>
        <tissue evidence="9">Adductor muscle</tissue>
    </source>
</reference>
<dbReference type="Pfam" id="PF00097">
    <property type="entry name" value="zf-C3HC4"/>
    <property type="match status" value="1"/>
</dbReference>
<evidence type="ECO:0000259" key="7">
    <source>
        <dbReference type="PROSITE" id="PS50089"/>
    </source>
</evidence>
<feature type="domain" description="RING-type" evidence="7">
    <location>
        <begin position="3"/>
        <end position="42"/>
    </location>
</feature>
<feature type="domain" description="B box-type" evidence="8">
    <location>
        <begin position="136"/>
        <end position="184"/>
    </location>
</feature>
<keyword evidence="2 4" id="KW-0863">Zinc-finger</keyword>
<name>A0AA88Y3W1_PINIB</name>
<dbReference type="SMART" id="SM00184">
    <property type="entry name" value="RING"/>
    <property type="match status" value="1"/>
</dbReference>
<dbReference type="PANTHER" id="PTHR25462:SF296">
    <property type="entry name" value="MEIOTIC P26, ISOFORM F"/>
    <property type="match status" value="1"/>
</dbReference>
<dbReference type="SUPFAM" id="SSF57850">
    <property type="entry name" value="RING/U-box"/>
    <property type="match status" value="1"/>
</dbReference>
<feature type="region of interest" description="Disordered" evidence="6">
    <location>
        <begin position="612"/>
        <end position="650"/>
    </location>
</feature>
<feature type="compositionally biased region" description="Polar residues" evidence="6">
    <location>
        <begin position="378"/>
        <end position="390"/>
    </location>
</feature>
<feature type="compositionally biased region" description="Basic and acidic residues" evidence="6">
    <location>
        <begin position="359"/>
        <end position="377"/>
    </location>
</feature>
<feature type="coiled-coil region" evidence="5">
    <location>
        <begin position="249"/>
        <end position="276"/>
    </location>
</feature>
<protein>
    <submittedName>
        <fullName evidence="9">Uncharacterized protein</fullName>
    </submittedName>
</protein>
<organism evidence="9 10">
    <name type="scientific">Pinctada imbricata</name>
    <name type="common">Atlantic pearl-oyster</name>
    <name type="synonym">Pinctada martensii</name>
    <dbReference type="NCBI Taxonomy" id="66713"/>
    <lineage>
        <taxon>Eukaryota</taxon>
        <taxon>Metazoa</taxon>
        <taxon>Spiralia</taxon>
        <taxon>Lophotrochozoa</taxon>
        <taxon>Mollusca</taxon>
        <taxon>Bivalvia</taxon>
        <taxon>Autobranchia</taxon>
        <taxon>Pteriomorphia</taxon>
        <taxon>Pterioida</taxon>
        <taxon>Pterioidea</taxon>
        <taxon>Pteriidae</taxon>
        <taxon>Pinctada</taxon>
    </lineage>
</organism>
<feature type="compositionally biased region" description="Pro residues" evidence="6">
    <location>
        <begin position="418"/>
        <end position="434"/>
    </location>
</feature>
<dbReference type="InterPro" id="IPR001841">
    <property type="entry name" value="Znf_RING"/>
</dbReference>
<dbReference type="AlphaFoldDB" id="A0AA88Y3W1"/>
<sequence>MNCPECTKPFHQPKQLPCGHTLCRRCIVALLEGNTKNCPICKDCLDPDKDVDLYTPNILITDLLAINSKYEPCSLNEPSIVVCEFCNERKSVDFCVDCVKYMCQACRIVHTKVPVLQSHVIYEVTCENSPIIELRKMIPLCTKHSHEVASFCTDCKIGVCTKCRETCPSTHVFEDLHTHCIERRKEIVKFVEDSNGLLQNYSEVLDAYDDRKQKMAQDKDRALEELESIFSAARSRLEKNEVDLKSKVKDKYESKCLEMNNERKRLREEKLKLSSRTEYLRFLSEYGSDAHIVTECNEINEMSVYTEEMPSIENLKKFEVIFQRNLASDDTIVNLNFGELENYYILDDYEQYDSKPADEEIDLGRNGDSSKENEHLSRGSNESGASSDANENLYDDYSFEEKEMHQNLGDQSKKTFLPLPPFPSHRLPIPPPTIPHDDKRKDNGHFSGGSNKSEPSNDAEEELYNDYSYEEFPVPPQPVPPPNRRRLIPPHIPPINESEEEYLAPPPHGRRQLPLPFIHKLPPPIPKHPQGGLCLNLNLEKKVYVNESETITEDSLQICMSDKSRPLPSLPPVPPRISTKGKEILVRQIHANAEPEDIYAWDTVICKEETSQAYQNQERRPPPPPIPACFPPRNILPERGQIPSNKTRTEGERRETVTFLHDFNCVVSGKYLLLSTFLSLFV</sequence>
<dbReference type="Gene3D" id="3.30.160.60">
    <property type="entry name" value="Classic Zinc Finger"/>
    <property type="match status" value="1"/>
</dbReference>
<dbReference type="CDD" id="cd16449">
    <property type="entry name" value="RING-HC"/>
    <property type="match status" value="1"/>
</dbReference>
<dbReference type="CDD" id="cd19757">
    <property type="entry name" value="Bbox1"/>
    <property type="match status" value="1"/>
</dbReference>
<dbReference type="PANTHER" id="PTHR25462">
    <property type="entry name" value="BONUS, ISOFORM C-RELATED"/>
    <property type="match status" value="1"/>
</dbReference>
<evidence type="ECO:0000256" key="2">
    <source>
        <dbReference type="ARBA" id="ARBA00022771"/>
    </source>
</evidence>
<dbReference type="Gene3D" id="3.30.40.10">
    <property type="entry name" value="Zinc/RING finger domain, C3HC4 (zinc finger)"/>
    <property type="match status" value="1"/>
</dbReference>
<feature type="region of interest" description="Disordered" evidence="6">
    <location>
        <begin position="359"/>
        <end position="391"/>
    </location>
</feature>
<dbReference type="InterPro" id="IPR047153">
    <property type="entry name" value="TRIM45/56/19-like"/>
</dbReference>
<dbReference type="GO" id="GO:0008270">
    <property type="term" value="F:zinc ion binding"/>
    <property type="evidence" value="ECO:0007669"/>
    <property type="project" value="UniProtKB-KW"/>
</dbReference>
<dbReference type="InterPro" id="IPR017907">
    <property type="entry name" value="Znf_RING_CS"/>
</dbReference>
<dbReference type="InterPro" id="IPR018957">
    <property type="entry name" value="Znf_C3HC4_RING-type"/>
</dbReference>
<accession>A0AA88Y3W1</accession>
<feature type="compositionally biased region" description="Basic and acidic residues" evidence="6">
    <location>
        <begin position="435"/>
        <end position="444"/>
    </location>
</feature>
<keyword evidence="1" id="KW-0479">Metal-binding</keyword>
<keyword evidence="3" id="KW-0862">Zinc</keyword>
<dbReference type="PROSITE" id="PS50089">
    <property type="entry name" value="ZF_RING_2"/>
    <property type="match status" value="1"/>
</dbReference>
<evidence type="ECO:0000313" key="10">
    <source>
        <dbReference type="Proteomes" id="UP001186944"/>
    </source>
</evidence>
<feature type="coiled-coil region" evidence="5">
    <location>
        <begin position="198"/>
        <end position="225"/>
    </location>
</feature>
<proteinExistence type="predicted"/>
<dbReference type="InterPro" id="IPR013083">
    <property type="entry name" value="Znf_RING/FYVE/PHD"/>
</dbReference>
<dbReference type="EMBL" id="VSWD01000007">
    <property type="protein sequence ID" value="KAK3097583.1"/>
    <property type="molecule type" value="Genomic_DNA"/>
</dbReference>
<evidence type="ECO:0000256" key="6">
    <source>
        <dbReference type="SAM" id="MobiDB-lite"/>
    </source>
</evidence>
<keyword evidence="5" id="KW-0175">Coiled coil</keyword>
<dbReference type="Proteomes" id="UP001186944">
    <property type="component" value="Unassembled WGS sequence"/>
</dbReference>
<evidence type="ECO:0000256" key="4">
    <source>
        <dbReference type="PROSITE-ProRule" id="PRU00024"/>
    </source>
</evidence>
<dbReference type="PROSITE" id="PS00518">
    <property type="entry name" value="ZF_RING_1"/>
    <property type="match status" value="1"/>
</dbReference>
<feature type="domain" description="B box-type" evidence="8">
    <location>
        <begin position="78"/>
        <end position="124"/>
    </location>
</feature>
<evidence type="ECO:0000256" key="1">
    <source>
        <dbReference type="ARBA" id="ARBA00022723"/>
    </source>
</evidence>
<feature type="region of interest" description="Disordered" evidence="6">
    <location>
        <begin position="404"/>
        <end position="461"/>
    </location>
</feature>
<evidence type="ECO:0000313" key="9">
    <source>
        <dbReference type="EMBL" id="KAK3097583.1"/>
    </source>
</evidence>